<feature type="transmembrane region" description="Helical" evidence="8">
    <location>
        <begin position="391"/>
        <end position="410"/>
    </location>
</feature>
<feature type="transmembrane region" description="Helical" evidence="8">
    <location>
        <begin position="135"/>
        <end position="160"/>
    </location>
</feature>
<dbReference type="InterPro" id="IPR050297">
    <property type="entry name" value="LipidA_mod_glycosyltrf_83"/>
</dbReference>
<evidence type="ECO:0000256" key="8">
    <source>
        <dbReference type="SAM" id="Phobius"/>
    </source>
</evidence>
<accession>A0A0F3IW57</accession>
<evidence type="ECO:0000256" key="5">
    <source>
        <dbReference type="ARBA" id="ARBA00022692"/>
    </source>
</evidence>
<evidence type="ECO:0000256" key="3">
    <source>
        <dbReference type="ARBA" id="ARBA00022676"/>
    </source>
</evidence>
<keyword evidence="6 8" id="KW-1133">Transmembrane helix</keyword>
<organism evidence="9 10">
    <name type="scientific">Elstera litoralis</name>
    <dbReference type="NCBI Taxonomy" id="552518"/>
    <lineage>
        <taxon>Bacteria</taxon>
        <taxon>Pseudomonadati</taxon>
        <taxon>Pseudomonadota</taxon>
        <taxon>Alphaproteobacteria</taxon>
        <taxon>Rhodospirillales</taxon>
        <taxon>Rhodospirillaceae</taxon>
        <taxon>Elstera</taxon>
    </lineage>
</organism>
<proteinExistence type="predicted"/>
<feature type="transmembrane region" description="Helical" evidence="8">
    <location>
        <begin position="180"/>
        <end position="208"/>
    </location>
</feature>
<keyword evidence="7 8" id="KW-0472">Membrane</keyword>
<evidence type="ECO:0000256" key="1">
    <source>
        <dbReference type="ARBA" id="ARBA00004651"/>
    </source>
</evidence>
<feature type="transmembrane region" description="Helical" evidence="8">
    <location>
        <begin position="332"/>
        <end position="351"/>
    </location>
</feature>
<feature type="transmembrane region" description="Helical" evidence="8">
    <location>
        <begin position="357"/>
        <end position="379"/>
    </location>
</feature>
<dbReference type="PANTHER" id="PTHR33908:SF11">
    <property type="entry name" value="MEMBRANE PROTEIN"/>
    <property type="match status" value="1"/>
</dbReference>
<comment type="subcellular location">
    <subcellularLocation>
        <location evidence="1">Cell membrane</location>
        <topology evidence="1">Multi-pass membrane protein</topology>
    </subcellularLocation>
</comment>
<protein>
    <recommendedName>
        <fullName evidence="11">Glycosyltransferase RgtA/B/C/D-like domain-containing protein</fullName>
    </recommendedName>
</protein>
<keyword evidence="4" id="KW-0808">Transferase</keyword>
<evidence type="ECO:0000313" key="10">
    <source>
        <dbReference type="Proteomes" id="UP000033774"/>
    </source>
</evidence>
<comment type="caution">
    <text evidence="9">The sequence shown here is derived from an EMBL/GenBank/DDBJ whole genome shotgun (WGS) entry which is preliminary data.</text>
</comment>
<keyword evidence="5 8" id="KW-0812">Transmembrane</keyword>
<dbReference type="GO" id="GO:0016763">
    <property type="term" value="F:pentosyltransferase activity"/>
    <property type="evidence" value="ECO:0007669"/>
    <property type="project" value="TreeGrafter"/>
</dbReference>
<keyword evidence="2" id="KW-1003">Cell membrane</keyword>
<dbReference type="GO" id="GO:0009103">
    <property type="term" value="P:lipopolysaccharide biosynthetic process"/>
    <property type="evidence" value="ECO:0007669"/>
    <property type="project" value="UniProtKB-ARBA"/>
</dbReference>
<evidence type="ECO:0000256" key="6">
    <source>
        <dbReference type="ARBA" id="ARBA00022989"/>
    </source>
</evidence>
<evidence type="ECO:0000256" key="7">
    <source>
        <dbReference type="ARBA" id="ARBA00023136"/>
    </source>
</evidence>
<reference evidence="9 10" key="1">
    <citation type="submission" date="2015-03" db="EMBL/GenBank/DDBJ databases">
        <title>Draft genome sequence of Elstera litoralis.</title>
        <authorList>
            <person name="Rahalkar M.C."/>
            <person name="Dhakephalkar P.K."/>
            <person name="Pore S.D."/>
            <person name="Arora P."/>
            <person name="Kapse N.G."/>
            <person name="Pandit P.S."/>
        </authorList>
    </citation>
    <scope>NUCLEOTIDE SEQUENCE [LARGE SCALE GENOMIC DNA]</scope>
    <source>
        <strain evidence="9 10">Dia-1</strain>
    </source>
</reference>
<dbReference type="AlphaFoldDB" id="A0A0F3IW57"/>
<keyword evidence="10" id="KW-1185">Reference proteome</keyword>
<evidence type="ECO:0000313" key="9">
    <source>
        <dbReference type="EMBL" id="KJV10778.1"/>
    </source>
</evidence>
<feature type="transmembrane region" description="Helical" evidence="8">
    <location>
        <begin position="220"/>
        <end position="240"/>
    </location>
</feature>
<feature type="transmembrane region" description="Helical" evidence="8">
    <location>
        <begin position="91"/>
        <end position="114"/>
    </location>
</feature>
<gene>
    <name evidence="9" type="ORF">VZ95_02715</name>
</gene>
<dbReference type="EMBL" id="LAJY01000047">
    <property type="protein sequence ID" value="KJV10778.1"/>
    <property type="molecule type" value="Genomic_DNA"/>
</dbReference>
<sequence length="522" mass="58298">MAVVSAAWPRAARILALILVAVGGLLAFRPDAVIFTTPLTEDSYYSLSVARNIAVGRGVTIDGSLPTNGFQPLFTFMEAGAYALAGGDEKLGIRLVLGLSWAIWIATALILGRIARDGAGGTPAERATRGWMATLLYLSGFLTFMHHFNGLETGLLMLGYTGLWRAWQQGVYERKNGPLWIGALLGLLVLTRIDAAIFAALFGLWLLWQETRRFGVVAALKRLVPMGLAALLISAPWWAYNSLEFGSLMPTSGTAQQEWAINERRLRWVFWALGVAGLPQLWLGQWDEMFHDGILLSLLRALVGGGLLWGFWRALGQRKPFAQKEPKPRRTWEFAALLAGALLVLCLYYGFSFIAYWFYYRYLFFFVLLATVGLAWLLAPWVAQDRGRAQLAALAFWILAAPTLASALMAQTGKTLHVETVYFEQLALIKEHVPDDARVAAGQSGTLGYFRPSSVNVDGKVNRAAVPYQARMWDYLRENNIIWFCDWPNYVEKYLGDDPTQHGWALVAEKGFWRLWKYEGPS</sequence>
<dbReference type="Proteomes" id="UP000033774">
    <property type="component" value="Unassembled WGS sequence"/>
</dbReference>
<dbReference type="PANTHER" id="PTHR33908">
    <property type="entry name" value="MANNOSYLTRANSFERASE YKCB-RELATED"/>
    <property type="match status" value="1"/>
</dbReference>
<evidence type="ECO:0000256" key="2">
    <source>
        <dbReference type="ARBA" id="ARBA00022475"/>
    </source>
</evidence>
<keyword evidence="3" id="KW-0328">Glycosyltransferase</keyword>
<name>A0A0F3IW57_9PROT</name>
<dbReference type="GO" id="GO:0005886">
    <property type="term" value="C:plasma membrane"/>
    <property type="evidence" value="ECO:0007669"/>
    <property type="project" value="UniProtKB-SubCell"/>
</dbReference>
<evidence type="ECO:0000256" key="4">
    <source>
        <dbReference type="ARBA" id="ARBA00022679"/>
    </source>
</evidence>
<evidence type="ECO:0008006" key="11">
    <source>
        <dbReference type="Google" id="ProtNLM"/>
    </source>
</evidence>
<dbReference type="OrthoDB" id="7828305at2"/>
<dbReference type="RefSeq" id="WP_045774510.1">
    <property type="nucleotide sequence ID" value="NZ_LAJY01000047.1"/>
</dbReference>
<feature type="transmembrane region" description="Helical" evidence="8">
    <location>
        <begin position="293"/>
        <end position="312"/>
    </location>
</feature>